<dbReference type="Gene3D" id="1.10.10.10">
    <property type="entry name" value="Winged helix-like DNA-binding domain superfamily/Winged helix DNA-binding domain"/>
    <property type="match status" value="1"/>
</dbReference>
<dbReference type="GO" id="GO:0003700">
    <property type="term" value="F:DNA-binding transcription factor activity"/>
    <property type="evidence" value="ECO:0007669"/>
    <property type="project" value="InterPro"/>
</dbReference>
<reference evidence="10 11" key="2">
    <citation type="submission" date="2018-11" db="EMBL/GenBank/DDBJ databases">
        <authorList>
            <consortium name="Pathogen Informatics"/>
        </authorList>
    </citation>
    <scope>NUCLEOTIDE SEQUENCE [LARGE SCALE GENOMIC DNA]</scope>
</reference>
<name>A0A0R3WBG5_TAEAS</name>
<dbReference type="GO" id="GO:0005634">
    <property type="term" value="C:nucleus"/>
    <property type="evidence" value="ECO:0007669"/>
    <property type="project" value="UniProtKB-SubCell"/>
</dbReference>
<keyword evidence="5" id="KW-0804">Transcription</keyword>
<dbReference type="PROSITE" id="PS00434">
    <property type="entry name" value="HSF_DOMAIN"/>
    <property type="match status" value="1"/>
</dbReference>
<accession>A0A0R3WBG5</accession>
<protein>
    <submittedName>
        <fullName evidence="12">HSF_DOMAIN domain-containing protein</fullName>
    </submittedName>
</protein>
<dbReference type="SUPFAM" id="SSF46785">
    <property type="entry name" value="Winged helix' DNA-binding domain"/>
    <property type="match status" value="1"/>
</dbReference>
<dbReference type="InterPro" id="IPR036390">
    <property type="entry name" value="WH_DNA-bd_sf"/>
</dbReference>
<dbReference type="Pfam" id="PF00447">
    <property type="entry name" value="HSF_DNA-bind"/>
    <property type="match status" value="1"/>
</dbReference>
<dbReference type="InterPro" id="IPR036388">
    <property type="entry name" value="WH-like_DNA-bd_sf"/>
</dbReference>
<dbReference type="PANTHER" id="PTHR10015">
    <property type="entry name" value="HEAT SHOCK TRANSCRIPTION FACTOR"/>
    <property type="match status" value="1"/>
</dbReference>
<keyword evidence="3" id="KW-0805">Transcription regulation</keyword>
<proteinExistence type="inferred from homology"/>
<evidence type="ECO:0000313" key="11">
    <source>
        <dbReference type="Proteomes" id="UP000282613"/>
    </source>
</evidence>
<comment type="similarity">
    <text evidence="2 7">Belongs to the HSF family.</text>
</comment>
<dbReference type="SMART" id="SM00415">
    <property type="entry name" value="HSF"/>
    <property type="match status" value="1"/>
</dbReference>
<gene>
    <name evidence="10" type="ORF">TASK_LOCUS7980</name>
</gene>
<keyword evidence="11" id="KW-1185">Reference proteome</keyword>
<evidence type="ECO:0000256" key="8">
    <source>
        <dbReference type="SAM" id="MobiDB-lite"/>
    </source>
</evidence>
<reference evidence="12" key="1">
    <citation type="submission" date="2017-02" db="UniProtKB">
        <authorList>
            <consortium name="WormBaseParasite"/>
        </authorList>
    </citation>
    <scope>IDENTIFICATION</scope>
</reference>
<evidence type="ECO:0000256" key="5">
    <source>
        <dbReference type="ARBA" id="ARBA00023163"/>
    </source>
</evidence>
<dbReference type="EMBL" id="UYRS01018708">
    <property type="protein sequence ID" value="VDK39348.1"/>
    <property type="molecule type" value="Genomic_DNA"/>
</dbReference>
<evidence type="ECO:0000256" key="4">
    <source>
        <dbReference type="ARBA" id="ARBA00023125"/>
    </source>
</evidence>
<dbReference type="GO" id="GO:0043565">
    <property type="term" value="F:sequence-specific DNA binding"/>
    <property type="evidence" value="ECO:0007669"/>
    <property type="project" value="InterPro"/>
</dbReference>
<feature type="region of interest" description="Disordered" evidence="8">
    <location>
        <begin position="418"/>
        <end position="469"/>
    </location>
</feature>
<organism evidence="12">
    <name type="scientific">Taenia asiatica</name>
    <name type="common">Asian tapeworm</name>
    <dbReference type="NCBI Taxonomy" id="60517"/>
    <lineage>
        <taxon>Eukaryota</taxon>
        <taxon>Metazoa</taxon>
        <taxon>Spiralia</taxon>
        <taxon>Lophotrochozoa</taxon>
        <taxon>Platyhelminthes</taxon>
        <taxon>Cestoda</taxon>
        <taxon>Eucestoda</taxon>
        <taxon>Cyclophyllidea</taxon>
        <taxon>Taeniidae</taxon>
        <taxon>Taenia</taxon>
    </lineage>
</organism>
<dbReference type="OrthoDB" id="60033at2759"/>
<feature type="domain" description="HSF-type DNA-binding" evidence="9">
    <location>
        <begin position="50"/>
        <end position="74"/>
    </location>
</feature>
<evidence type="ECO:0000313" key="10">
    <source>
        <dbReference type="EMBL" id="VDK39348.1"/>
    </source>
</evidence>
<keyword evidence="6" id="KW-0539">Nucleus</keyword>
<dbReference type="PANTHER" id="PTHR10015:SF427">
    <property type="entry name" value="HEAT SHOCK FACTOR PROTEIN"/>
    <property type="match status" value="1"/>
</dbReference>
<evidence type="ECO:0000256" key="3">
    <source>
        <dbReference type="ARBA" id="ARBA00023015"/>
    </source>
</evidence>
<sequence>MHNQPCNIPAFLNKLTSLVDDPNTDDLIYWDPSGRSFHIRDGNRLAKDVLPMLFKHNNLSSFIRQLNMYGFRKINRADSVVGFASDTEDMEFSHPYFQRNNVNLLSKIHRKPPTYNFAANFLNNNLSFNTPVNINSLCDQIAANGGNRIILGTEFNRLSEAVRQMRSRQESTTQQMHILRAENQFMYRQISQLRNQLEQQGQLIQTLFNFLSAIASDRRNSGIRIGSGKRKLALTGAPAANGIPACVEYNLDPTMLPDKARLVPSNPQIKRVLFSQPQSTVSSTSGASEVMPRCNSSPVEVLTSPSNTTVLSQSSPILAIQDVTPARKRSRSGSVIQRHLSEANFTSSPPDVLSFTPDLLDTTASGTSNNVTKEVITSKPFEGGIQGFDEGFVQSCRLPPSDCHLSDIEPSISSPIGNLSGAFIQDQDHPSPETEHKTSSDGKSAVKHGRKPRSAAVSRNRPPFRRFTVLAPDKNSSIFSTSPMLANVNREDNISPPYIPDGEDLLSSNSSAQKGFKIAELTDVEGDFPWDGETSQPDGSLMNGIVSMDRQEDAGRGVSGDGDRNMDDVVASFMMSPSLGQSDQNDLFENFFAISPLKSLTSSLASPDCDINDIVPDP</sequence>
<evidence type="ECO:0000256" key="7">
    <source>
        <dbReference type="RuleBase" id="RU004020"/>
    </source>
</evidence>
<dbReference type="FunFam" id="1.10.10.10:FF:000027">
    <property type="entry name" value="Heat shock transcription factor 1"/>
    <property type="match status" value="1"/>
</dbReference>
<dbReference type="AlphaFoldDB" id="A0A0R3WBG5"/>
<dbReference type="Proteomes" id="UP000282613">
    <property type="component" value="Unassembled WGS sequence"/>
</dbReference>
<evidence type="ECO:0000259" key="9">
    <source>
        <dbReference type="PROSITE" id="PS00434"/>
    </source>
</evidence>
<dbReference type="PRINTS" id="PR00056">
    <property type="entry name" value="HSFDOMAIN"/>
</dbReference>
<feature type="compositionally biased region" description="Basic and acidic residues" evidence="8">
    <location>
        <begin position="426"/>
        <end position="440"/>
    </location>
</feature>
<dbReference type="WBParaSite" id="TASK_0000797901-mRNA-1">
    <property type="protein sequence ID" value="TASK_0000797901-mRNA-1"/>
    <property type="gene ID" value="TASK_0000797901"/>
</dbReference>
<evidence type="ECO:0000256" key="6">
    <source>
        <dbReference type="ARBA" id="ARBA00023242"/>
    </source>
</evidence>
<dbReference type="STRING" id="60517.A0A0R3WBG5"/>
<evidence type="ECO:0000256" key="2">
    <source>
        <dbReference type="ARBA" id="ARBA00006403"/>
    </source>
</evidence>
<comment type="subcellular location">
    <subcellularLocation>
        <location evidence="1">Nucleus</location>
    </subcellularLocation>
</comment>
<evidence type="ECO:0000313" key="12">
    <source>
        <dbReference type="WBParaSite" id="TASK_0000797901-mRNA-1"/>
    </source>
</evidence>
<dbReference type="InterPro" id="IPR000232">
    <property type="entry name" value="HSF_DNA-bd"/>
</dbReference>
<evidence type="ECO:0000256" key="1">
    <source>
        <dbReference type="ARBA" id="ARBA00004123"/>
    </source>
</evidence>
<keyword evidence="4" id="KW-0238">DNA-binding</keyword>